<keyword evidence="1" id="KW-0001">2Fe-2S</keyword>
<proteinExistence type="predicted"/>
<dbReference type="GO" id="GO:0051537">
    <property type="term" value="F:2 iron, 2 sulfur cluster binding"/>
    <property type="evidence" value="ECO:0007669"/>
    <property type="project" value="UniProtKB-KW"/>
</dbReference>
<sequence>MHRKLCHLNDIDEDSSKGFIIDDVSVFAVKKDGQIFVYKNSCPHLGVELEMVEDQFLDADNVLIQCATHGALFLIESGECVAGPCQGQTLQQLPNELDENQQIMVHWE</sequence>
<evidence type="ECO:0000256" key="4">
    <source>
        <dbReference type="ARBA" id="ARBA00023014"/>
    </source>
</evidence>
<name>A0A5S9N5R9_9GAMM</name>
<evidence type="ECO:0000259" key="5">
    <source>
        <dbReference type="PROSITE" id="PS51296"/>
    </source>
</evidence>
<dbReference type="InterPro" id="IPR036922">
    <property type="entry name" value="Rieske_2Fe-2S_sf"/>
</dbReference>
<dbReference type="PROSITE" id="PS51296">
    <property type="entry name" value="RIESKE"/>
    <property type="match status" value="1"/>
</dbReference>
<evidence type="ECO:0000256" key="2">
    <source>
        <dbReference type="ARBA" id="ARBA00022723"/>
    </source>
</evidence>
<protein>
    <recommendedName>
        <fullName evidence="5">Rieske domain-containing protein</fullName>
    </recommendedName>
</protein>
<reference evidence="6 7" key="1">
    <citation type="submission" date="2019-11" db="EMBL/GenBank/DDBJ databases">
        <authorList>
            <person name="Holert J."/>
        </authorList>
    </citation>
    <scope>NUCLEOTIDE SEQUENCE [LARGE SCALE GENOMIC DNA]</scope>
    <source>
        <strain evidence="6">BC5_2</strain>
    </source>
</reference>
<dbReference type="EMBL" id="CACSII010000001">
    <property type="protein sequence ID" value="CAA0078622.1"/>
    <property type="molecule type" value="Genomic_DNA"/>
</dbReference>
<dbReference type="CDD" id="cd03467">
    <property type="entry name" value="Rieske"/>
    <property type="match status" value="1"/>
</dbReference>
<dbReference type="GO" id="GO:0046872">
    <property type="term" value="F:metal ion binding"/>
    <property type="evidence" value="ECO:0007669"/>
    <property type="project" value="UniProtKB-KW"/>
</dbReference>
<keyword evidence="2" id="KW-0479">Metal-binding</keyword>
<dbReference type="SUPFAM" id="SSF50022">
    <property type="entry name" value="ISP domain"/>
    <property type="match status" value="1"/>
</dbReference>
<dbReference type="Gene3D" id="2.102.10.10">
    <property type="entry name" value="Rieske [2Fe-2S] iron-sulphur domain"/>
    <property type="match status" value="1"/>
</dbReference>
<evidence type="ECO:0000313" key="7">
    <source>
        <dbReference type="Proteomes" id="UP000434580"/>
    </source>
</evidence>
<dbReference type="AlphaFoldDB" id="A0A5S9N5R9"/>
<keyword evidence="3" id="KW-0408">Iron</keyword>
<dbReference type="Proteomes" id="UP000434580">
    <property type="component" value="Unassembled WGS sequence"/>
</dbReference>
<feature type="domain" description="Rieske" evidence="5">
    <location>
        <begin position="3"/>
        <end position="104"/>
    </location>
</feature>
<dbReference type="PANTHER" id="PTHR40261:SF1">
    <property type="entry name" value="RIESKE DOMAIN-CONTAINING PROTEIN"/>
    <property type="match status" value="1"/>
</dbReference>
<dbReference type="Pfam" id="PF00355">
    <property type="entry name" value="Rieske"/>
    <property type="match status" value="1"/>
</dbReference>
<evidence type="ECO:0000313" key="6">
    <source>
        <dbReference type="EMBL" id="CAA0078622.1"/>
    </source>
</evidence>
<evidence type="ECO:0000256" key="1">
    <source>
        <dbReference type="ARBA" id="ARBA00022714"/>
    </source>
</evidence>
<dbReference type="InterPro" id="IPR017941">
    <property type="entry name" value="Rieske_2Fe-2S"/>
</dbReference>
<dbReference type="OrthoDB" id="9794779at2"/>
<evidence type="ECO:0000256" key="3">
    <source>
        <dbReference type="ARBA" id="ARBA00023004"/>
    </source>
</evidence>
<gene>
    <name evidence="6" type="ORF">DPBNPPHM_00056</name>
</gene>
<organism evidence="6 7">
    <name type="scientific">BD1-7 clade bacterium</name>
    <dbReference type="NCBI Taxonomy" id="2029982"/>
    <lineage>
        <taxon>Bacteria</taxon>
        <taxon>Pseudomonadati</taxon>
        <taxon>Pseudomonadota</taxon>
        <taxon>Gammaproteobacteria</taxon>
        <taxon>Cellvibrionales</taxon>
        <taxon>Spongiibacteraceae</taxon>
        <taxon>BD1-7 clade</taxon>
    </lineage>
</organism>
<keyword evidence="4" id="KW-0411">Iron-sulfur</keyword>
<dbReference type="PANTHER" id="PTHR40261">
    <property type="match status" value="1"/>
</dbReference>
<accession>A0A5S9N5R9</accession>